<dbReference type="NCBIfam" id="TIGR00879">
    <property type="entry name" value="SP"/>
    <property type="match status" value="1"/>
</dbReference>
<feature type="transmembrane region" description="Helical" evidence="9">
    <location>
        <begin position="169"/>
        <end position="188"/>
    </location>
</feature>
<evidence type="ECO:0000256" key="9">
    <source>
        <dbReference type="SAM" id="Phobius"/>
    </source>
</evidence>
<proteinExistence type="inferred from homology"/>
<evidence type="ECO:0000256" key="3">
    <source>
        <dbReference type="ARBA" id="ARBA00022448"/>
    </source>
</evidence>
<dbReference type="PRINTS" id="PR00171">
    <property type="entry name" value="SUGRTRNSPORT"/>
</dbReference>
<evidence type="ECO:0000256" key="4">
    <source>
        <dbReference type="ARBA" id="ARBA00022692"/>
    </source>
</evidence>
<evidence type="ECO:0000256" key="5">
    <source>
        <dbReference type="ARBA" id="ARBA00022989"/>
    </source>
</evidence>
<feature type="transmembrane region" description="Helical" evidence="9">
    <location>
        <begin position="443"/>
        <end position="461"/>
    </location>
</feature>
<dbReference type="AlphaFoldDB" id="A0A0H2RY69"/>
<dbReference type="Proteomes" id="UP000053477">
    <property type="component" value="Unassembled WGS sequence"/>
</dbReference>
<feature type="domain" description="Major facilitator superfamily (MFS) profile" evidence="10">
    <location>
        <begin position="27"/>
        <end position="465"/>
    </location>
</feature>
<dbReference type="PANTHER" id="PTHR48022">
    <property type="entry name" value="PLASTIDIC GLUCOSE TRANSPORTER 4"/>
    <property type="match status" value="1"/>
</dbReference>
<comment type="catalytic activity">
    <reaction evidence="7">
        <text>myo-inositol(out) + H(+)(out) = myo-inositol(in) + H(+)(in)</text>
        <dbReference type="Rhea" id="RHEA:60364"/>
        <dbReference type="ChEBI" id="CHEBI:15378"/>
        <dbReference type="ChEBI" id="CHEBI:17268"/>
    </reaction>
</comment>
<comment type="subcellular location">
    <subcellularLocation>
        <location evidence="1">Membrane</location>
        <topology evidence="1">Multi-pass membrane protein</topology>
    </subcellularLocation>
</comment>
<feature type="transmembrane region" description="Helical" evidence="9">
    <location>
        <begin position="340"/>
        <end position="360"/>
    </location>
</feature>
<keyword evidence="3 8" id="KW-0813">Transport</keyword>
<dbReference type="Gene3D" id="1.20.1250.20">
    <property type="entry name" value="MFS general substrate transporter like domains"/>
    <property type="match status" value="1"/>
</dbReference>
<dbReference type="SUPFAM" id="SSF103473">
    <property type="entry name" value="MFS general substrate transporter"/>
    <property type="match status" value="1"/>
</dbReference>
<dbReference type="InterPro" id="IPR020846">
    <property type="entry name" value="MFS_dom"/>
</dbReference>
<feature type="transmembrane region" description="Helical" evidence="9">
    <location>
        <begin position="295"/>
        <end position="319"/>
    </location>
</feature>
<evidence type="ECO:0000256" key="8">
    <source>
        <dbReference type="RuleBase" id="RU003346"/>
    </source>
</evidence>
<feature type="transmembrane region" description="Helical" evidence="9">
    <location>
        <begin position="76"/>
        <end position="97"/>
    </location>
</feature>
<dbReference type="EMBL" id="KQ085914">
    <property type="protein sequence ID" value="KLO16567.1"/>
    <property type="molecule type" value="Genomic_DNA"/>
</dbReference>
<dbReference type="InterPro" id="IPR050360">
    <property type="entry name" value="MFS_Sugar_Transporters"/>
</dbReference>
<keyword evidence="5 9" id="KW-1133">Transmembrane helix</keyword>
<dbReference type="Pfam" id="PF00083">
    <property type="entry name" value="Sugar_tr"/>
    <property type="match status" value="1"/>
</dbReference>
<keyword evidence="4 9" id="KW-0812">Transmembrane</keyword>
<evidence type="ECO:0000256" key="1">
    <source>
        <dbReference type="ARBA" id="ARBA00004141"/>
    </source>
</evidence>
<protein>
    <submittedName>
        <fullName evidence="11">General substrate transporter</fullName>
    </submittedName>
</protein>
<dbReference type="FunFam" id="1.20.1250.20:FF:000078">
    <property type="entry name" value="MFS maltose transporter, putative"/>
    <property type="match status" value="1"/>
</dbReference>
<reference evidence="11 12" key="1">
    <citation type="submission" date="2015-04" db="EMBL/GenBank/DDBJ databases">
        <title>Complete genome sequence of Schizopora paradoxa KUC8140, a cosmopolitan wood degrader in East Asia.</title>
        <authorList>
            <consortium name="DOE Joint Genome Institute"/>
            <person name="Min B."/>
            <person name="Park H."/>
            <person name="Jang Y."/>
            <person name="Kim J.-J."/>
            <person name="Kim K.H."/>
            <person name="Pangilinan J."/>
            <person name="Lipzen A."/>
            <person name="Riley R."/>
            <person name="Grigoriev I.V."/>
            <person name="Spatafora J.W."/>
            <person name="Choi I.-G."/>
        </authorList>
    </citation>
    <scope>NUCLEOTIDE SEQUENCE [LARGE SCALE GENOMIC DNA]</scope>
    <source>
        <strain evidence="11 12">KUC8140</strain>
    </source>
</reference>
<organism evidence="11 12">
    <name type="scientific">Schizopora paradoxa</name>
    <dbReference type="NCBI Taxonomy" id="27342"/>
    <lineage>
        <taxon>Eukaryota</taxon>
        <taxon>Fungi</taxon>
        <taxon>Dikarya</taxon>
        <taxon>Basidiomycota</taxon>
        <taxon>Agaricomycotina</taxon>
        <taxon>Agaricomycetes</taxon>
        <taxon>Hymenochaetales</taxon>
        <taxon>Schizoporaceae</taxon>
        <taxon>Schizopora</taxon>
    </lineage>
</organism>
<name>A0A0H2RY69_9AGAM</name>
<dbReference type="PANTHER" id="PTHR48022:SF10">
    <property type="entry name" value="MAJOR FACILITATOR SUPERFAMILY (MFS) PROFILE DOMAIN-CONTAINING PROTEIN"/>
    <property type="match status" value="1"/>
</dbReference>
<dbReference type="PROSITE" id="PS50850">
    <property type="entry name" value="MFS"/>
    <property type="match status" value="1"/>
</dbReference>
<dbReference type="InterPro" id="IPR005829">
    <property type="entry name" value="Sugar_transporter_CS"/>
</dbReference>
<keyword evidence="12" id="KW-1185">Reference proteome</keyword>
<evidence type="ECO:0000313" key="12">
    <source>
        <dbReference type="Proteomes" id="UP000053477"/>
    </source>
</evidence>
<feature type="transmembrane region" description="Helical" evidence="9">
    <location>
        <begin position="407"/>
        <end position="431"/>
    </location>
</feature>
<gene>
    <name evidence="11" type="ORF">SCHPADRAFT_937762</name>
</gene>
<feature type="transmembrane region" description="Helical" evidence="9">
    <location>
        <begin position="103"/>
        <end position="122"/>
    </location>
</feature>
<accession>A0A0H2RY69</accession>
<evidence type="ECO:0000256" key="2">
    <source>
        <dbReference type="ARBA" id="ARBA00010992"/>
    </source>
</evidence>
<feature type="transmembrane region" description="Helical" evidence="9">
    <location>
        <begin position="195"/>
        <end position="214"/>
    </location>
</feature>
<dbReference type="InterPro" id="IPR005828">
    <property type="entry name" value="MFS_sugar_transport-like"/>
</dbReference>
<dbReference type="GO" id="GO:0016020">
    <property type="term" value="C:membrane"/>
    <property type="evidence" value="ECO:0007669"/>
    <property type="project" value="UniProtKB-SubCell"/>
</dbReference>
<dbReference type="GO" id="GO:0005351">
    <property type="term" value="F:carbohydrate:proton symporter activity"/>
    <property type="evidence" value="ECO:0007669"/>
    <property type="project" value="TreeGrafter"/>
</dbReference>
<dbReference type="OrthoDB" id="6612291at2759"/>
<evidence type="ECO:0000313" key="11">
    <source>
        <dbReference type="EMBL" id="KLO16567.1"/>
    </source>
</evidence>
<dbReference type="InterPro" id="IPR003663">
    <property type="entry name" value="Sugar/inositol_transpt"/>
</dbReference>
<dbReference type="STRING" id="27342.A0A0H2RY69"/>
<evidence type="ECO:0000256" key="7">
    <source>
        <dbReference type="ARBA" id="ARBA00049119"/>
    </source>
</evidence>
<evidence type="ECO:0000259" key="10">
    <source>
        <dbReference type="PROSITE" id="PS50850"/>
    </source>
</evidence>
<dbReference type="InParanoid" id="A0A0H2RY69"/>
<dbReference type="InterPro" id="IPR036259">
    <property type="entry name" value="MFS_trans_sf"/>
</dbReference>
<sequence length="517" mass="57168">MVGVVLSSSSAPLTSTTLREHYKCFLICVVIALSNLQYGFDLTIVNGFQATPGFLMVFGVEKSPGKFAIQTTFQQLITSLLQVGLIVASLAIGPFSTVLGRRAGLFIASLITFVAVTIQVVVTVHWPLYIGRLLLGIANGCFVNFTLLYTSEVAPAELRGCLGSLIQPGLSFGNLFAAVIANALHTNLTKHSYQIQLAVLYVIPVILCVALPFLPETPRWLLLQGDEEGARKSLTRLRPSSSTASQIDEELAIIQEAIRIERKISSTVAWRDIWKGADLVKEDITELCMRDLSPIMWNATFFFLIAGVEQPFMAAIYLHSVNVFGSLCSFPLTRKFGRRPLMLIGFATCTVCMFAIAIIYTVSPDSEKSGKALVALLCIFFGMYSATIGPLSWVVTGELPSNHLRSYTFGVAMTIGFFFAWLVVFTMPYFINADSLNWGGKVAWLWGPSNLITFIFTYFFVPETKGRALEELDELFYNRVPARHFSTYKLQNKIEVEEVYGSGDDKSDSKADIEKDV</sequence>
<dbReference type="PROSITE" id="PS00217">
    <property type="entry name" value="SUGAR_TRANSPORT_2"/>
    <property type="match status" value="1"/>
</dbReference>
<keyword evidence="6 9" id="KW-0472">Membrane</keyword>
<feature type="transmembrane region" description="Helical" evidence="9">
    <location>
        <begin position="129"/>
        <end position="149"/>
    </location>
</feature>
<feature type="transmembrane region" description="Helical" evidence="9">
    <location>
        <begin position="372"/>
        <end position="395"/>
    </location>
</feature>
<evidence type="ECO:0000256" key="6">
    <source>
        <dbReference type="ARBA" id="ARBA00023136"/>
    </source>
</evidence>
<comment type="similarity">
    <text evidence="2 8">Belongs to the major facilitator superfamily. Sugar transporter (TC 2.A.1.1) family.</text>
</comment>